<sequence>MAVPGRCCRGFGLMRIQILQAASACMCQVRLDNTCGYLVRVRKKLLSCVNTAHVKKLHRNVSVASVSLQVDFVTGMRTVQMGQMKSIAFTDFKTETDRDEVLVLGGSKVESASAVLSRLSGDQVVGTSRAMRRSSNNFLIIKFSSDATVQFEGFTATWTAVQTGYPETGLILESETFFKTLNSFGYPTDYLANQETVYIIKSQQAREVLTLEIQDLDLAEGDTITIRDGPLSSSPLLAEITASSIQQRFILSTGPNMRLFFKTNSGGETTKRGFSFQYKTGCLLVVIEDNGVLSSPGYPSRDYMSSQECIWTVNAPSGRPVTLRIDSGQFDIHPSDSLQVLFANFKAII</sequence>
<dbReference type="AlphaFoldDB" id="A0AAV4HP56"/>
<feature type="disulfide bond" evidence="3">
    <location>
        <begin position="282"/>
        <end position="309"/>
    </location>
</feature>
<dbReference type="InterPro" id="IPR000859">
    <property type="entry name" value="CUB_dom"/>
</dbReference>
<evidence type="ECO:0000256" key="2">
    <source>
        <dbReference type="ARBA" id="ARBA00023157"/>
    </source>
</evidence>
<dbReference type="PROSITE" id="PS01180">
    <property type="entry name" value="CUB"/>
    <property type="match status" value="2"/>
</dbReference>
<evidence type="ECO:0000313" key="7">
    <source>
        <dbReference type="Proteomes" id="UP000762676"/>
    </source>
</evidence>
<dbReference type="Proteomes" id="UP000762676">
    <property type="component" value="Unassembled WGS sequence"/>
</dbReference>
<dbReference type="SUPFAM" id="SSF49854">
    <property type="entry name" value="Spermadhesin, CUB domain"/>
    <property type="match status" value="3"/>
</dbReference>
<keyword evidence="2 3" id="KW-1015">Disulfide bond</keyword>
<accession>A0AAV4HP56</accession>
<dbReference type="CDD" id="cd00041">
    <property type="entry name" value="CUB"/>
    <property type="match status" value="3"/>
</dbReference>
<feature type="signal peptide" evidence="4">
    <location>
        <begin position="1"/>
        <end position="24"/>
    </location>
</feature>
<dbReference type="PANTHER" id="PTHR24251:SF37">
    <property type="entry name" value="CUB DOMAIN-CONTAINING PROTEIN"/>
    <property type="match status" value="1"/>
</dbReference>
<evidence type="ECO:0000313" key="6">
    <source>
        <dbReference type="EMBL" id="GFR99334.1"/>
    </source>
</evidence>
<dbReference type="Pfam" id="PF00431">
    <property type="entry name" value="CUB"/>
    <property type="match status" value="2"/>
</dbReference>
<evidence type="ECO:0000259" key="5">
    <source>
        <dbReference type="PROSITE" id="PS01180"/>
    </source>
</evidence>
<keyword evidence="1" id="KW-0677">Repeat</keyword>
<evidence type="ECO:0000256" key="3">
    <source>
        <dbReference type="PROSITE-ProRule" id="PRU00059"/>
    </source>
</evidence>
<dbReference type="EMBL" id="BMAT01012799">
    <property type="protein sequence ID" value="GFR99334.1"/>
    <property type="molecule type" value="Genomic_DNA"/>
</dbReference>
<dbReference type="InterPro" id="IPR035914">
    <property type="entry name" value="Sperma_CUB_dom_sf"/>
</dbReference>
<evidence type="ECO:0000256" key="4">
    <source>
        <dbReference type="SAM" id="SignalP"/>
    </source>
</evidence>
<feature type="domain" description="CUB" evidence="5">
    <location>
        <begin position="168"/>
        <end position="281"/>
    </location>
</feature>
<dbReference type="SMART" id="SM00042">
    <property type="entry name" value="CUB"/>
    <property type="match status" value="2"/>
</dbReference>
<keyword evidence="4" id="KW-0732">Signal</keyword>
<feature type="domain" description="CUB" evidence="5">
    <location>
        <begin position="282"/>
        <end position="349"/>
    </location>
</feature>
<comment type="caution">
    <text evidence="3">Lacks conserved residue(s) required for the propagation of feature annotation.</text>
</comment>
<evidence type="ECO:0000256" key="1">
    <source>
        <dbReference type="ARBA" id="ARBA00022737"/>
    </source>
</evidence>
<protein>
    <submittedName>
        <fullName evidence="6">Fibropellin-1</fullName>
    </submittedName>
</protein>
<proteinExistence type="predicted"/>
<reference evidence="6 7" key="1">
    <citation type="journal article" date="2021" name="Elife">
        <title>Chloroplast acquisition without the gene transfer in kleptoplastic sea slugs, Plakobranchus ocellatus.</title>
        <authorList>
            <person name="Maeda T."/>
            <person name="Takahashi S."/>
            <person name="Yoshida T."/>
            <person name="Shimamura S."/>
            <person name="Takaki Y."/>
            <person name="Nagai Y."/>
            <person name="Toyoda A."/>
            <person name="Suzuki Y."/>
            <person name="Arimoto A."/>
            <person name="Ishii H."/>
            <person name="Satoh N."/>
            <person name="Nishiyama T."/>
            <person name="Hasebe M."/>
            <person name="Maruyama T."/>
            <person name="Minagawa J."/>
            <person name="Obokata J."/>
            <person name="Shigenobu S."/>
        </authorList>
    </citation>
    <scope>NUCLEOTIDE SEQUENCE [LARGE SCALE GENOMIC DNA]</scope>
</reference>
<feature type="chain" id="PRO_5043528597" evidence="4">
    <location>
        <begin position="25"/>
        <end position="349"/>
    </location>
</feature>
<keyword evidence="7" id="KW-1185">Reference proteome</keyword>
<name>A0AAV4HP56_9GAST</name>
<comment type="caution">
    <text evidence="6">The sequence shown here is derived from an EMBL/GenBank/DDBJ whole genome shotgun (WGS) entry which is preliminary data.</text>
</comment>
<gene>
    <name evidence="6" type="ORF">ElyMa_006371700</name>
</gene>
<organism evidence="6 7">
    <name type="scientific">Elysia marginata</name>
    <dbReference type="NCBI Taxonomy" id="1093978"/>
    <lineage>
        <taxon>Eukaryota</taxon>
        <taxon>Metazoa</taxon>
        <taxon>Spiralia</taxon>
        <taxon>Lophotrochozoa</taxon>
        <taxon>Mollusca</taxon>
        <taxon>Gastropoda</taxon>
        <taxon>Heterobranchia</taxon>
        <taxon>Euthyneura</taxon>
        <taxon>Panpulmonata</taxon>
        <taxon>Sacoglossa</taxon>
        <taxon>Placobranchoidea</taxon>
        <taxon>Plakobranchidae</taxon>
        <taxon>Elysia</taxon>
    </lineage>
</organism>
<dbReference type="PANTHER" id="PTHR24251">
    <property type="entry name" value="OVOCHYMASE-RELATED"/>
    <property type="match status" value="1"/>
</dbReference>
<dbReference type="Gene3D" id="2.60.120.290">
    <property type="entry name" value="Spermadhesin, CUB domain"/>
    <property type="match status" value="3"/>
</dbReference>